<dbReference type="PANTHER" id="PTHR36153">
    <property type="entry name" value="INNER MEMBRANE PROTEIN-RELATED"/>
    <property type="match status" value="1"/>
</dbReference>
<organism evidence="2 3">
    <name type="scientific">Enterobacter agglomerans</name>
    <name type="common">Erwinia herbicola</name>
    <name type="synonym">Pantoea agglomerans</name>
    <dbReference type="NCBI Taxonomy" id="549"/>
    <lineage>
        <taxon>Bacteria</taxon>
        <taxon>Pseudomonadati</taxon>
        <taxon>Pseudomonadota</taxon>
        <taxon>Gammaproteobacteria</taxon>
        <taxon>Enterobacterales</taxon>
        <taxon>Erwiniaceae</taxon>
        <taxon>Pantoea</taxon>
        <taxon>Pantoea agglomerans group</taxon>
    </lineage>
</organism>
<evidence type="ECO:0000313" key="3">
    <source>
        <dbReference type="Proteomes" id="UP000461948"/>
    </source>
</evidence>
<comment type="caution">
    <text evidence="2">The sequence shown here is derived from an EMBL/GenBank/DDBJ whole genome shotgun (WGS) entry which is preliminary data.</text>
</comment>
<proteinExistence type="predicted"/>
<protein>
    <submittedName>
        <fullName evidence="2">Type VI secretion system membrane subunit TssM</fullName>
    </submittedName>
</protein>
<accession>A0A7X2SV53</accession>
<dbReference type="EMBL" id="WKLC01000236">
    <property type="protein sequence ID" value="MSE15001.1"/>
    <property type="molecule type" value="Genomic_DNA"/>
</dbReference>
<dbReference type="AlphaFoldDB" id="A0A7X2SV53"/>
<gene>
    <name evidence="2" type="ORF">GKC49_07585</name>
</gene>
<feature type="domain" description="Type VI secretion system IcmF C-terminal" evidence="1">
    <location>
        <begin position="84"/>
        <end position="185"/>
    </location>
</feature>
<reference evidence="2 3" key="1">
    <citation type="submission" date="2019-11" db="EMBL/GenBank/DDBJ databases">
        <title>Draft Genome Sequence of Plant Growth-Promoting Rhizosphere-Associated Bacteria.</title>
        <authorList>
            <person name="Vasilyev I.Y."/>
            <person name="Radchenko V."/>
            <person name="Ilnitskaya E.V."/>
        </authorList>
    </citation>
    <scope>NUCLEOTIDE SEQUENCE [LARGE SCALE GENOMIC DNA]</scope>
    <source>
        <strain evidence="2 3">VRA_MhP_f</strain>
    </source>
</reference>
<evidence type="ECO:0000313" key="2">
    <source>
        <dbReference type="EMBL" id="MSE15001.1"/>
    </source>
</evidence>
<dbReference type="InterPro" id="IPR053156">
    <property type="entry name" value="T6SS_TssM-like"/>
</dbReference>
<sequence length="200" mass="21560">ARSEVTPDDLARMFAPGSGMMDSFFRDNLASKVDTTNAAWRFTPGIDGKTLPGGEALLRPFQQAQSIRDAFFANGATTPGFRVTLRTVKMDNDILNLTLDVDGQILRYSHGPQAVQMVSWPGPGGTSQVRMQLGLTNGTTSTLVTSGPWALNRFFDRARLTAAGGLTREASFSVDGHMVTLSFTPGSIRNPFQLPGFSCP</sequence>
<evidence type="ECO:0000259" key="1">
    <source>
        <dbReference type="Pfam" id="PF06744"/>
    </source>
</evidence>
<feature type="non-terminal residue" evidence="2">
    <location>
        <position position="1"/>
    </location>
</feature>
<dbReference type="InterPro" id="IPR010623">
    <property type="entry name" value="IcmF_C"/>
</dbReference>
<dbReference type="PANTHER" id="PTHR36153:SF1">
    <property type="entry name" value="TYPE VI SECRETION SYSTEM COMPONENT TSSM1"/>
    <property type="match status" value="1"/>
</dbReference>
<dbReference type="Pfam" id="PF06744">
    <property type="entry name" value="IcmF_C"/>
    <property type="match status" value="1"/>
</dbReference>
<name>A0A7X2SV53_ENTAG</name>
<dbReference type="Proteomes" id="UP000461948">
    <property type="component" value="Unassembled WGS sequence"/>
</dbReference>